<evidence type="ECO:0000313" key="1">
    <source>
        <dbReference type="EMBL" id="TFD03272.1"/>
    </source>
</evidence>
<accession>A0ABY2JDZ5</accession>
<dbReference type="EMBL" id="SOGO01000021">
    <property type="protein sequence ID" value="TFD03272.1"/>
    <property type="molecule type" value="Genomic_DNA"/>
</dbReference>
<gene>
    <name evidence="1" type="ORF">E3T25_06515</name>
</gene>
<comment type="caution">
    <text evidence="1">The sequence shown here is derived from an EMBL/GenBank/DDBJ whole genome shotgun (WGS) entry which is preliminary data.</text>
</comment>
<protein>
    <submittedName>
        <fullName evidence="1">Uncharacterized protein</fullName>
    </submittedName>
</protein>
<dbReference type="Gene3D" id="3.40.50.1820">
    <property type="entry name" value="alpha/beta hydrolase"/>
    <property type="match status" value="1"/>
</dbReference>
<dbReference type="Proteomes" id="UP000297851">
    <property type="component" value="Unassembled WGS sequence"/>
</dbReference>
<organism evidence="1 2">
    <name type="scientific">Cryobacterium sandaracinum</name>
    <dbReference type="NCBI Taxonomy" id="1259247"/>
    <lineage>
        <taxon>Bacteria</taxon>
        <taxon>Bacillati</taxon>
        <taxon>Actinomycetota</taxon>
        <taxon>Actinomycetes</taxon>
        <taxon>Micrococcales</taxon>
        <taxon>Microbacteriaceae</taxon>
        <taxon>Cryobacterium</taxon>
    </lineage>
</organism>
<dbReference type="InterPro" id="IPR029058">
    <property type="entry name" value="AB_hydrolase_fold"/>
</dbReference>
<proteinExistence type="predicted"/>
<keyword evidence="2" id="KW-1185">Reference proteome</keyword>
<reference evidence="1 2" key="1">
    <citation type="submission" date="2019-03" db="EMBL/GenBank/DDBJ databases">
        <title>Genomics of glacier-inhabiting Cryobacterium strains.</title>
        <authorList>
            <person name="Liu Q."/>
            <person name="Xin Y.-H."/>
        </authorList>
    </citation>
    <scope>NUCLEOTIDE SEQUENCE [LARGE SCALE GENOMIC DNA]</scope>
    <source>
        <strain evidence="1 2">TMT2-16</strain>
    </source>
</reference>
<sequence length="43" mass="5136">MALTYAECYPQHVRTLVLVSVTMTQRSDVRWLRHETGRYLPEK</sequence>
<evidence type="ECO:0000313" key="2">
    <source>
        <dbReference type="Proteomes" id="UP000297851"/>
    </source>
</evidence>
<name>A0ABY2JDZ5_9MICO</name>